<sequence length="743" mass="83871">MSNFRLGVICGGPSGERGISLNSARSVMDHLWEIDVVLYYMNPKLEVFLLDPQQVYSNTPEDFDFKLHDTQTSMTQKQWLSQLQSLSLVLPLIHGAFGEDGTLQVLLEEHNIPFAGSGSQACKSMFYKDVAIAALRKEGYDTLQMFSAYDPRCQHLLQKHGRVVIKPQAGGSSLGVSVVSCYQDLLAAREKLLNPLCEAYCTGDEFTVLVLESLSGPVALLPTEIEIDKPGEIYDYRRKYLPTSNTRWHCPPRFSKECIQKIQSLAEEIFLKFNMKDFARLDGWVDRNGKVLFSDFNPISGMEQNSFLFLQASRVGLTHQDILYCLIGHSCQRHGIDFVRPRTKMGCRLSVPILMGGDTEERQVSLMSGTNVWLKLRRSHLYHPVPYLLDDKRQLWELPYTLALHHTTEEILGLLDNQRALQKQLMCFVPGIRQRLQLISKAVGSILPQVKPISLKDFCEQEIDYIFLALHGGFGEDGRIQQLLFEHKILFNGPKDQVSALGMDKYAFGKMVNQASIKGLSALDKQVVTSNTVIEAIKISLPWVVKPRSQGCSVGVEKITTVSEYLCYQKKMIAQQDYLVEPFIDTGSVLIKNNQVVRSGLNQWQELTIVVLEHEGAYRALYPSETISQDSILNIEEKFQGGTGVNITPPNNLDEDVIEDIKDKIERLAAYVGLNHYARIDLFYHPLTRHIYIVEMNTLPALTPSTVLYHQMLASRIALSPTDALEYLITTSMSARQPANAIE</sequence>
<dbReference type="PROSITE" id="PS00844">
    <property type="entry name" value="DALA_DALA_LIGASE_2"/>
    <property type="match status" value="1"/>
</dbReference>
<dbReference type="EC" id="6.3.2.4" evidence="5"/>
<dbReference type="PROSITE" id="PS50975">
    <property type="entry name" value="ATP_GRASP"/>
    <property type="match status" value="2"/>
</dbReference>
<dbReference type="PANTHER" id="PTHR23132">
    <property type="entry name" value="D-ALANINE--D-ALANINE LIGASE"/>
    <property type="match status" value="1"/>
</dbReference>
<keyword evidence="7 13" id="KW-0547">Nucleotide-binding</keyword>
<evidence type="ECO:0000313" key="16">
    <source>
        <dbReference type="Proteomes" id="UP001320768"/>
    </source>
</evidence>
<dbReference type="RefSeq" id="WP_258569652.1">
    <property type="nucleotide sequence ID" value="NZ_JAKUDN010000002.1"/>
</dbReference>
<dbReference type="Pfam" id="PF01820">
    <property type="entry name" value="Dala_Dala_lig_N"/>
    <property type="match status" value="2"/>
</dbReference>
<keyword evidence="6" id="KW-0436">Ligase</keyword>
<organism evidence="15 16">
    <name type="scientific">Candidatus Synchoanobacter obligatus</name>
    <dbReference type="NCBI Taxonomy" id="2919597"/>
    <lineage>
        <taxon>Bacteria</taxon>
        <taxon>Pseudomonadati</taxon>
        <taxon>Pseudomonadota</taxon>
        <taxon>Gammaproteobacteria</taxon>
        <taxon>Candidatus Comchoanobacterales</taxon>
        <taxon>Candidatus Comchoanobacteraceae</taxon>
        <taxon>Candidatus Synchoanobacter</taxon>
    </lineage>
</organism>
<evidence type="ECO:0000256" key="12">
    <source>
        <dbReference type="ARBA" id="ARBA00047614"/>
    </source>
</evidence>
<evidence type="ECO:0000256" key="13">
    <source>
        <dbReference type="PROSITE-ProRule" id="PRU00409"/>
    </source>
</evidence>
<evidence type="ECO:0000256" key="10">
    <source>
        <dbReference type="ARBA" id="ARBA00022984"/>
    </source>
</evidence>
<evidence type="ECO:0000256" key="7">
    <source>
        <dbReference type="ARBA" id="ARBA00022741"/>
    </source>
</evidence>
<dbReference type="Pfam" id="PF07478">
    <property type="entry name" value="Dala_Dala_lig_C"/>
    <property type="match status" value="2"/>
</dbReference>
<evidence type="ECO:0000256" key="8">
    <source>
        <dbReference type="ARBA" id="ARBA00022840"/>
    </source>
</evidence>
<accession>A0ABT1L6V6</accession>
<evidence type="ECO:0000313" key="15">
    <source>
        <dbReference type="EMBL" id="MCP8352546.1"/>
    </source>
</evidence>
<name>A0ABT1L6V6_9GAMM</name>
<gene>
    <name evidence="15" type="ORF">MKS91_04510</name>
</gene>
<dbReference type="EMBL" id="JAKUDN010000002">
    <property type="protein sequence ID" value="MCP8352546.1"/>
    <property type="molecule type" value="Genomic_DNA"/>
</dbReference>
<comment type="cofactor">
    <cofactor evidence="1">
        <name>Mn(2+)</name>
        <dbReference type="ChEBI" id="CHEBI:29035"/>
    </cofactor>
</comment>
<reference evidence="15 16" key="1">
    <citation type="journal article" date="2022" name="Nat. Microbiol.">
        <title>The microbiome of a bacterivorous marine choanoflagellate contains a resource-demanding obligate bacterial associate.</title>
        <authorList>
            <person name="Needham D.M."/>
            <person name="Poirier C."/>
            <person name="Bachy C."/>
            <person name="George E.E."/>
            <person name="Wilken S."/>
            <person name="Yung C.C.M."/>
            <person name="Limardo A.J."/>
            <person name="Morando M."/>
            <person name="Sudek L."/>
            <person name="Malmstrom R.R."/>
            <person name="Keeling P.J."/>
            <person name="Santoro A.E."/>
            <person name="Worden A.Z."/>
        </authorList>
    </citation>
    <scope>NUCLEOTIDE SEQUENCE [LARGE SCALE GENOMIC DNA]</scope>
    <source>
        <strain evidence="15 16">Comchoano-2</strain>
    </source>
</reference>
<dbReference type="InterPro" id="IPR011127">
    <property type="entry name" value="Dala_Dala_lig_N"/>
</dbReference>
<evidence type="ECO:0000259" key="14">
    <source>
        <dbReference type="PROSITE" id="PS50975"/>
    </source>
</evidence>
<keyword evidence="10" id="KW-0573">Peptidoglycan synthesis</keyword>
<comment type="cofactor">
    <cofactor evidence="2">
        <name>Mg(2+)</name>
        <dbReference type="ChEBI" id="CHEBI:18420"/>
    </cofactor>
</comment>
<protein>
    <recommendedName>
        <fullName evidence="5">D-alanine--D-alanine ligase</fullName>
        <ecNumber evidence="5">6.3.2.4</ecNumber>
    </recommendedName>
</protein>
<comment type="similarity">
    <text evidence="4">Belongs to the D-alanine--D-alanine ligase family.</text>
</comment>
<evidence type="ECO:0000256" key="3">
    <source>
        <dbReference type="ARBA" id="ARBA00003921"/>
    </source>
</evidence>
<comment type="caution">
    <text evidence="15">The sequence shown here is derived from an EMBL/GenBank/DDBJ whole genome shotgun (WGS) entry which is preliminary data.</text>
</comment>
<keyword evidence="8 13" id="KW-0067">ATP-binding</keyword>
<dbReference type="SUPFAM" id="SSF56059">
    <property type="entry name" value="Glutathione synthetase ATP-binding domain-like"/>
    <property type="match status" value="2"/>
</dbReference>
<comment type="function">
    <text evidence="3">Cell wall formation.</text>
</comment>
<comment type="catalytic activity">
    <reaction evidence="12">
        <text>2 D-alanine + ATP = D-alanyl-D-alanine + ADP + phosphate + H(+)</text>
        <dbReference type="Rhea" id="RHEA:11224"/>
        <dbReference type="ChEBI" id="CHEBI:15378"/>
        <dbReference type="ChEBI" id="CHEBI:30616"/>
        <dbReference type="ChEBI" id="CHEBI:43474"/>
        <dbReference type="ChEBI" id="CHEBI:57416"/>
        <dbReference type="ChEBI" id="CHEBI:57822"/>
        <dbReference type="ChEBI" id="CHEBI:456216"/>
        <dbReference type="EC" id="6.3.2.4"/>
    </reaction>
</comment>
<dbReference type="Proteomes" id="UP001320768">
    <property type="component" value="Unassembled WGS sequence"/>
</dbReference>
<dbReference type="SUPFAM" id="SSF52440">
    <property type="entry name" value="PreATP-grasp domain"/>
    <property type="match status" value="2"/>
</dbReference>
<dbReference type="InterPro" id="IPR011095">
    <property type="entry name" value="Dala_Dala_lig_C"/>
</dbReference>
<proteinExistence type="inferred from homology"/>
<dbReference type="Gene3D" id="3.30.470.20">
    <property type="entry name" value="ATP-grasp fold, B domain"/>
    <property type="match status" value="2"/>
</dbReference>
<evidence type="ECO:0000256" key="5">
    <source>
        <dbReference type="ARBA" id="ARBA00012216"/>
    </source>
</evidence>
<dbReference type="Gene3D" id="3.40.50.20">
    <property type="match status" value="2"/>
</dbReference>
<evidence type="ECO:0000256" key="4">
    <source>
        <dbReference type="ARBA" id="ARBA00010871"/>
    </source>
</evidence>
<evidence type="ECO:0000256" key="11">
    <source>
        <dbReference type="ARBA" id="ARBA00023316"/>
    </source>
</evidence>
<dbReference type="InterPro" id="IPR000291">
    <property type="entry name" value="D-Ala_lig_Van_CS"/>
</dbReference>
<feature type="domain" description="ATP-grasp" evidence="14">
    <location>
        <begin position="512"/>
        <end position="730"/>
    </location>
</feature>
<evidence type="ECO:0000256" key="6">
    <source>
        <dbReference type="ARBA" id="ARBA00022598"/>
    </source>
</evidence>
<evidence type="ECO:0000256" key="1">
    <source>
        <dbReference type="ARBA" id="ARBA00001936"/>
    </source>
</evidence>
<evidence type="ECO:0000256" key="2">
    <source>
        <dbReference type="ARBA" id="ARBA00001946"/>
    </source>
</evidence>
<evidence type="ECO:0000256" key="9">
    <source>
        <dbReference type="ARBA" id="ARBA00022960"/>
    </source>
</evidence>
<feature type="domain" description="ATP-grasp" evidence="14">
    <location>
        <begin position="132"/>
        <end position="328"/>
    </location>
</feature>
<dbReference type="Gene3D" id="3.30.1490.20">
    <property type="entry name" value="ATP-grasp fold, A domain"/>
    <property type="match status" value="1"/>
</dbReference>
<dbReference type="InterPro" id="IPR016185">
    <property type="entry name" value="PreATP-grasp_dom_sf"/>
</dbReference>
<dbReference type="PANTHER" id="PTHR23132:SF0">
    <property type="entry name" value="D-ALANINE-D-ALANINE LIGASE FAMILY"/>
    <property type="match status" value="1"/>
</dbReference>
<dbReference type="InterPro" id="IPR013815">
    <property type="entry name" value="ATP_grasp_subdomain_1"/>
</dbReference>
<dbReference type="InterPro" id="IPR011761">
    <property type="entry name" value="ATP-grasp"/>
</dbReference>
<keyword evidence="11" id="KW-0961">Cell wall biogenesis/degradation</keyword>
<keyword evidence="9" id="KW-0133">Cell shape</keyword>
<keyword evidence="16" id="KW-1185">Reference proteome</keyword>